<organism evidence="3 4">
    <name type="scientific">Salimicrobium album</name>
    <dbReference type="NCBI Taxonomy" id="50717"/>
    <lineage>
        <taxon>Bacteria</taxon>
        <taxon>Bacillati</taxon>
        <taxon>Bacillota</taxon>
        <taxon>Bacilli</taxon>
        <taxon>Bacillales</taxon>
        <taxon>Bacillaceae</taxon>
        <taxon>Salimicrobium</taxon>
    </lineage>
</organism>
<gene>
    <name evidence="3" type="ORF">SAMN04488081_0514</name>
</gene>
<keyword evidence="1" id="KW-0472">Membrane</keyword>
<keyword evidence="1" id="KW-1133">Transmembrane helix</keyword>
<evidence type="ECO:0000259" key="2">
    <source>
        <dbReference type="Pfam" id="PF09851"/>
    </source>
</evidence>
<feature type="domain" description="SHOCT" evidence="2">
    <location>
        <begin position="55"/>
        <end position="78"/>
    </location>
</feature>
<comment type="caution">
    <text evidence="3">The sequence shown here is derived from an EMBL/GenBank/DDBJ whole genome shotgun (WGS) entry which is preliminary data.</text>
</comment>
<accession>A0A1H3BP66</accession>
<dbReference type="Pfam" id="PF09851">
    <property type="entry name" value="SHOCT"/>
    <property type="match status" value="1"/>
</dbReference>
<dbReference type="EMBL" id="FNOS01000001">
    <property type="protein sequence ID" value="SDX43585.1"/>
    <property type="molecule type" value="Genomic_DNA"/>
</dbReference>
<dbReference type="RefSeq" id="WP_245698676.1">
    <property type="nucleotide sequence ID" value="NZ_FNOS01000001.1"/>
</dbReference>
<dbReference type="Proteomes" id="UP000198647">
    <property type="component" value="Unassembled WGS sequence"/>
</dbReference>
<evidence type="ECO:0000313" key="3">
    <source>
        <dbReference type="EMBL" id="SDX43585.1"/>
    </source>
</evidence>
<sequence>MGGMMNGYGMGGGFFGLGLIFLLLIIAVILIVVWMVKPSGKRSDDDQTSGRNHEDILKSRLARGEISEDEYDRLKKKLDE</sequence>
<keyword evidence="1" id="KW-0812">Transmembrane</keyword>
<dbReference type="InterPro" id="IPR018649">
    <property type="entry name" value="SHOCT"/>
</dbReference>
<feature type="transmembrane region" description="Helical" evidence="1">
    <location>
        <begin position="12"/>
        <end position="36"/>
    </location>
</feature>
<protein>
    <submittedName>
        <fullName evidence="3">Membrane protein</fullName>
    </submittedName>
</protein>
<keyword evidence="4" id="KW-1185">Reference proteome</keyword>
<proteinExistence type="predicted"/>
<reference evidence="3 4" key="1">
    <citation type="submission" date="2016-10" db="EMBL/GenBank/DDBJ databases">
        <authorList>
            <person name="Varghese N."/>
            <person name="Submissions S."/>
        </authorList>
    </citation>
    <scope>NUCLEOTIDE SEQUENCE [LARGE SCALE GENOMIC DNA]</scope>
    <source>
        <strain evidence="3 4">DSM 20748</strain>
    </source>
</reference>
<name>A0A1H3BP66_9BACI</name>
<evidence type="ECO:0000256" key="1">
    <source>
        <dbReference type="SAM" id="Phobius"/>
    </source>
</evidence>
<evidence type="ECO:0000313" key="4">
    <source>
        <dbReference type="Proteomes" id="UP000198647"/>
    </source>
</evidence>